<protein>
    <submittedName>
        <fullName evidence="1">Uncharacterized protein</fullName>
    </submittedName>
</protein>
<dbReference type="AlphaFoldDB" id="A0A261EWP6"/>
<gene>
    <name evidence="1" type="ORF">PSRA_1215</name>
</gene>
<sequence length="123" mass="14288">MILMLYHDLSKVKHWYGPLPDDGPVETDNVSVLGTSEDCYMDDETYPAYYDNVFGPINDVCGSDLDNFDYDFLNAEQCKKLIPWLDEQIRHPNDKRFLPMYKELKDYALKAIEYNTGIGIECC</sequence>
<accession>A0A261EWP6</accession>
<organism evidence="1 2">
    <name type="scientific">Pseudoscardovia radai</name>
    <dbReference type="NCBI Taxonomy" id="987066"/>
    <lineage>
        <taxon>Bacteria</taxon>
        <taxon>Bacillati</taxon>
        <taxon>Actinomycetota</taxon>
        <taxon>Actinomycetes</taxon>
        <taxon>Bifidobacteriales</taxon>
        <taxon>Bifidobacteriaceae</taxon>
        <taxon>Pseudoscardovia</taxon>
    </lineage>
</organism>
<reference evidence="1 2" key="1">
    <citation type="journal article" date="2017" name="BMC Genomics">
        <title>Comparative genomic and phylogenomic analyses of the Bifidobacteriaceae family.</title>
        <authorList>
            <person name="Lugli G.A."/>
            <person name="Milani C."/>
            <person name="Turroni F."/>
            <person name="Duranti S."/>
            <person name="Mancabelli L."/>
            <person name="Mangifesta M."/>
            <person name="Ferrario C."/>
            <person name="Modesto M."/>
            <person name="Mattarelli P."/>
            <person name="Jiri K."/>
            <person name="van Sinderen D."/>
            <person name="Ventura M."/>
        </authorList>
    </citation>
    <scope>NUCLEOTIDE SEQUENCE [LARGE SCALE GENOMIC DNA]</scope>
    <source>
        <strain evidence="1 2">DSM 24742</strain>
    </source>
</reference>
<evidence type="ECO:0000313" key="1">
    <source>
        <dbReference type="EMBL" id="OZG51271.1"/>
    </source>
</evidence>
<dbReference type="OrthoDB" id="2002535at2"/>
<comment type="caution">
    <text evidence="1">The sequence shown here is derived from an EMBL/GenBank/DDBJ whole genome shotgun (WGS) entry which is preliminary data.</text>
</comment>
<name>A0A261EWP6_9BIFI</name>
<proteinExistence type="predicted"/>
<dbReference type="Proteomes" id="UP000216725">
    <property type="component" value="Unassembled WGS sequence"/>
</dbReference>
<dbReference type="RefSeq" id="WP_094661029.1">
    <property type="nucleotide sequence ID" value="NZ_JBKZBR010000007.1"/>
</dbReference>
<dbReference type="EMBL" id="MWWR01000009">
    <property type="protein sequence ID" value="OZG51271.1"/>
    <property type="molecule type" value="Genomic_DNA"/>
</dbReference>
<keyword evidence="2" id="KW-1185">Reference proteome</keyword>
<evidence type="ECO:0000313" key="2">
    <source>
        <dbReference type="Proteomes" id="UP000216725"/>
    </source>
</evidence>